<dbReference type="Pfam" id="PF03108">
    <property type="entry name" value="DBD_Tnp_Mut"/>
    <property type="match status" value="1"/>
</dbReference>
<dbReference type="EMBL" id="QGNW01000718">
    <property type="protein sequence ID" value="RVW64563.1"/>
    <property type="molecule type" value="Genomic_DNA"/>
</dbReference>
<organism evidence="3 4">
    <name type="scientific">Vitis vinifera</name>
    <name type="common">Grape</name>
    <dbReference type="NCBI Taxonomy" id="29760"/>
    <lineage>
        <taxon>Eukaryota</taxon>
        <taxon>Viridiplantae</taxon>
        <taxon>Streptophyta</taxon>
        <taxon>Embryophyta</taxon>
        <taxon>Tracheophyta</taxon>
        <taxon>Spermatophyta</taxon>
        <taxon>Magnoliopsida</taxon>
        <taxon>eudicotyledons</taxon>
        <taxon>Gunneridae</taxon>
        <taxon>Pentapetalae</taxon>
        <taxon>rosids</taxon>
        <taxon>Vitales</taxon>
        <taxon>Vitaceae</taxon>
        <taxon>Viteae</taxon>
        <taxon>Vitis</taxon>
    </lineage>
</organism>
<dbReference type="InterPro" id="IPR004332">
    <property type="entry name" value="Transposase_MuDR"/>
</dbReference>
<dbReference type="AlphaFoldDB" id="A0A438FX78"/>
<name>A0A438FX78_VITVI</name>
<proteinExistence type="predicted"/>
<reference evidence="3 4" key="1">
    <citation type="journal article" date="2018" name="PLoS Genet.">
        <title>Population sequencing reveals clonal diversity and ancestral inbreeding in the grapevine cultivar Chardonnay.</title>
        <authorList>
            <person name="Roach M.J."/>
            <person name="Johnson D.L."/>
            <person name="Bohlmann J."/>
            <person name="van Vuuren H.J."/>
            <person name="Jones S.J."/>
            <person name="Pretorius I.S."/>
            <person name="Schmidt S.A."/>
            <person name="Borneman A.R."/>
        </authorList>
    </citation>
    <scope>NUCLEOTIDE SEQUENCE [LARGE SCALE GENOMIC DNA]</scope>
    <source>
        <strain evidence="4">cv. Chardonnay</strain>
        <tissue evidence="3">Leaf</tissue>
    </source>
</reference>
<sequence>MTDSIVEVLYYWNGTILRAETDLRYIGNNVEIEPIDVPIHTTFVELLKMIYDIIGVDRHYQLVLKCRHPTETNKFQPLVVRNDQILVRMLVVPLKYGMSSVQLFIEQAPNHYHLSNEMGHLTRLSIGDTDVDDENERNEEDDRDDAIDTDGIHLPNDDENCCQRENIDLVMVQQVVESESTRFVNLEDGDRSNNLEVDFKVENTSLVASPHGTQVNISNDNLDATFAPISYHMPPTPQFLNMDKAINCVVSDWTPRKNPTLGNVDGELSIGQIFPSKSDLQHAMKMFSIKSHQEFTVYRSNASVLVLKCKKAPECQ</sequence>
<evidence type="ECO:0000313" key="4">
    <source>
        <dbReference type="Proteomes" id="UP000288805"/>
    </source>
</evidence>
<evidence type="ECO:0000313" key="3">
    <source>
        <dbReference type="EMBL" id="RVW64563.1"/>
    </source>
</evidence>
<feature type="domain" description="Transposase MuDR plant" evidence="2">
    <location>
        <begin position="268"/>
        <end position="315"/>
    </location>
</feature>
<evidence type="ECO:0000256" key="1">
    <source>
        <dbReference type="SAM" id="MobiDB-lite"/>
    </source>
</evidence>
<feature type="compositionally biased region" description="Acidic residues" evidence="1">
    <location>
        <begin position="129"/>
        <end position="148"/>
    </location>
</feature>
<feature type="region of interest" description="Disordered" evidence="1">
    <location>
        <begin position="128"/>
        <end position="158"/>
    </location>
</feature>
<protein>
    <recommendedName>
        <fullName evidence="2">Transposase MuDR plant domain-containing protein</fullName>
    </recommendedName>
</protein>
<evidence type="ECO:0000259" key="2">
    <source>
        <dbReference type="Pfam" id="PF03108"/>
    </source>
</evidence>
<dbReference type="Proteomes" id="UP000288805">
    <property type="component" value="Unassembled WGS sequence"/>
</dbReference>
<gene>
    <name evidence="3" type="ORF">CK203_048490</name>
</gene>
<accession>A0A438FX78</accession>
<comment type="caution">
    <text evidence="3">The sequence shown here is derived from an EMBL/GenBank/DDBJ whole genome shotgun (WGS) entry which is preliminary data.</text>
</comment>